<keyword evidence="1" id="KW-1133">Transmembrane helix</keyword>
<name>A0A255E0Z7_9ACTN</name>
<dbReference type="EMBL" id="NMVI01000025">
    <property type="protein sequence ID" value="OYN85239.1"/>
    <property type="molecule type" value="Genomic_DNA"/>
</dbReference>
<dbReference type="AlphaFoldDB" id="A0A255E0Z7"/>
<accession>A0A255E0Z7</accession>
<evidence type="ECO:0000313" key="2">
    <source>
        <dbReference type="EMBL" id="OYN85239.1"/>
    </source>
</evidence>
<evidence type="ECO:0000313" key="3">
    <source>
        <dbReference type="Proteomes" id="UP000216533"/>
    </source>
</evidence>
<dbReference type="RefSeq" id="WP_094451344.1">
    <property type="nucleotide sequence ID" value="NZ_NMVI01000025.1"/>
</dbReference>
<keyword evidence="1" id="KW-0812">Transmembrane</keyword>
<protein>
    <submittedName>
        <fullName evidence="2">Uncharacterized protein</fullName>
    </submittedName>
</protein>
<evidence type="ECO:0000256" key="1">
    <source>
        <dbReference type="SAM" id="Phobius"/>
    </source>
</evidence>
<feature type="transmembrane region" description="Helical" evidence="1">
    <location>
        <begin position="12"/>
        <end position="31"/>
    </location>
</feature>
<keyword evidence="1" id="KW-0472">Membrane</keyword>
<gene>
    <name evidence="2" type="ORF">CGZ92_10525</name>
</gene>
<comment type="caution">
    <text evidence="2">The sequence shown here is derived from an EMBL/GenBank/DDBJ whole genome shotgun (WGS) entry which is preliminary data.</text>
</comment>
<proteinExistence type="predicted"/>
<sequence length="204" mass="22427">MAVYARPSWQLVRQVVADLFVVGWGAAWWWVSRQVHDVINLLADPAREMRDVAQGLRSNTDGLGEAAGDLPIGGDVLEPPFREMSGQLLTLEEAANAQIAAIETTATWVGWCLFLIPLLTLVAVWLPWRVSFIRRSAAAQGHIDSGADLDLHALRAMASQPMHKLAKIHDDPVAAWRSGDRATITKLADLEFRRAGLRAPKPPV</sequence>
<dbReference type="Proteomes" id="UP000216533">
    <property type="component" value="Unassembled WGS sequence"/>
</dbReference>
<organism evidence="2 3">
    <name type="scientific">Parenemella sanctibonifatiensis</name>
    <dbReference type="NCBI Taxonomy" id="2016505"/>
    <lineage>
        <taxon>Bacteria</taxon>
        <taxon>Bacillati</taxon>
        <taxon>Actinomycetota</taxon>
        <taxon>Actinomycetes</taxon>
        <taxon>Propionibacteriales</taxon>
        <taxon>Propionibacteriaceae</taxon>
        <taxon>Parenemella</taxon>
    </lineage>
</organism>
<reference evidence="2 3" key="1">
    <citation type="submission" date="2017-07" db="EMBL/GenBank/DDBJ databases">
        <title>Draft whole genome sequences of clinical Proprionibacteriaceae strains.</title>
        <authorList>
            <person name="Bernier A.-M."/>
            <person name="Bernard K."/>
            <person name="Domingo M.-C."/>
        </authorList>
    </citation>
    <scope>NUCLEOTIDE SEQUENCE [LARGE SCALE GENOMIC DNA]</scope>
    <source>
        <strain evidence="2 3">NML 160184</strain>
    </source>
</reference>
<feature type="transmembrane region" description="Helical" evidence="1">
    <location>
        <begin position="108"/>
        <end position="128"/>
    </location>
</feature>